<dbReference type="Proteomes" id="UP000037387">
    <property type="component" value="Unassembled WGS sequence"/>
</dbReference>
<feature type="transmembrane region" description="Helical" evidence="1">
    <location>
        <begin position="15"/>
        <end position="37"/>
    </location>
</feature>
<evidence type="ECO:0008006" key="4">
    <source>
        <dbReference type="Google" id="ProtNLM"/>
    </source>
</evidence>
<dbReference type="AlphaFoldDB" id="A0A0M0FAN7"/>
<name>A0A0M0FAN7_CELCE</name>
<dbReference type="EMBL" id="ATNL01000006">
    <property type="protein sequence ID" value="KON74654.1"/>
    <property type="molecule type" value="Genomic_DNA"/>
</dbReference>
<dbReference type="RefSeq" id="WP_053369257.1">
    <property type="nucleotide sequence ID" value="NZ_KQ435288.1"/>
</dbReference>
<gene>
    <name evidence="2" type="ORF">M768_01610</name>
</gene>
<sequence>MPVDELVDPVGYSGWWTVLGIVLILAAAAVVFLVVWLTRASAAEKAAPPPAPLLPTGPYDPYASLRAEYERRLDAVAERFRAGELDERALHLALSAEMRGFATGRLGQDASSMTLSEIQQIGEAGRLTQIIARYYRPSFADHDNDPAARDTDAEDSIDRARSVVRGW</sequence>
<comment type="caution">
    <text evidence="2">The sequence shown here is derived from an EMBL/GenBank/DDBJ whole genome shotgun (WGS) entry which is preliminary data.</text>
</comment>
<accession>A0A0M0FAN7</accession>
<evidence type="ECO:0000256" key="1">
    <source>
        <dbReference type="SAM" id="Phobius"/>
    </source>
</evidence>
<keyword evidence="3" id="KW-1185">Reference proteome</keyword>
<evidence type="ECO:0000313" key="3">
    <source>
        <dbReference type="Proteomes" id="UP000037387"/>
    </source>
</evidence>
<reference evidence="2 3" key="1">
    <citation type="journal article" date="2015" name="Sci. Rep.">
        <title>Functional and structural properties of a novel cellulosome-like multienzyme complex: efficient glycoside hydrolysis of water-insoluble 7-xylosyl-10-deacetylpaclitaxel.</title>
        <authorList>
            <person name="Dou T.Y."/>
            <person name="Luan H.W."/>
            <person name="Ge G.B."/>
            <person name="Dong M.M."/>
            <person name="Zou H.F."/>
            <person name="He Y.Q."/>
            <person name="Cui P."/>
            <person name="Wang J.Y."/>
            <person name="Hao D.C."/>
            <person name="Yang S.L."/>
            <person name="Yang L."/>
        </authorList>
    </citation>
    <scope>NUCLEOTIDE SEQUENCE [LARGE SCALE GENOMIC DNA]</scope>
    <source>
        <strain evidence="2 3">F16</strain>
    </source>
</reference>
<keyword evidence="1" id="KW-1133">Transmembrane helix</keyword>
<evidence type="ECO:0000313" key="2">
    <source>
        <dbReference type="EMBL" id="KON74654.1"/>
    </source>
</evidence>
<proteinExistence type="predicted"/>
<dbReference type="PATRIC" id="fig|1350482.3.peg.306"/>
<organism evidence="2 3">
    <name type="scientific">Cellulosimicrobium cellulans F16</name>
    <dbReference type="NCBI Taxonomy" id="1350482"/>
    <lineage>
        <taxon>Bacteria</taxon>
        <taxon>Bacillati</taxon>
        <taxon>Actinomycetota</taxon>
        <taxon>Actinomycetes</taxon>
        <taxon>Micrococcales</taxon>
        <taxon>Promicromonosporaceae</taxon>
        <taxon>Cellulosimicrobium</taxon>
    </lineage>
</organism>
<keyword evidence="1" id="KW-0812">Transmembrane</keyword>
<keyword evidence="1" id="KW-0472">Membrane</keyword>
<protein>
    <recommendedName>
        <fullName evidence="4">DUF4129 domain-containing protein</fullName>
    </recommendedName>
</protein>